<proteinExistence type="predicted"/>
<evidence type="ECO:0000256" key="1">
    <source>
        <dbReference type="SAM" id="Phobius"/>
    </source>
</evidence>
<comment type="caution">
    <text evidence="2">The sequence shown here is derived from an EMBL/GenBank/DDBJ whole genome shotgun (WGS) entry which is preliminary data.</text>
</comment>
<keyword evidence="3" id="KW-1185">Reference proteome</keyword>
<dbReference type="EMBL" id="SRLD01000007">
    <property type="protein sequence ID" value="TGE18367.1"/>
    <property type="molecule type" value="Genomic_DNA"/>
</dbReference>
<protein>
    <submittedName>
        <fullName evidence="2">Uncharacterized protein</fullName>
    </submittedName>
</protein>
<dbReference type="AlphaFoldDB" id="A0A4Z0PNH7"/>
<sequence>MPWLPLLFIPVVVAFIGLISTMLSRMGWGHLAKQYAVSEKPTVATSILMTYFSIGVVSYKNAATAGIAPEGLVLTTWAILFIGHPPLVIPWSAFGPVRGQKFLWSTTYSTTIDCHGEALSVQFSSDRVLEALRPWVTVEECS</sequence>
<gene>
    <name evidence="2" type="ORF">E5J99_05555</name>
</gene>
<dbReference type="OrthoDB" id="957076at2"/>
<keyword evidence="1" id="KW-0472">Membrane</keyword>
<reference evidence="2 3" key="1">
    <citation type="submission" date="2019-04" db="EMBL/GenBank/DDBJ databases">
        <authorList>
            <person name="Feng G."/>
            <person name="Zhang J."/>
            <person name="Zhu H."/>
        </authorList>
    </citation>
    <scope>NUCLEOTIDE SEQUENCE [LARGE SCALE GENOMIC DNA]</scope>
    <source>
        <strain evidence="2 3">JCM 17223</strain>
    </source>
</reference>
<organism evidence="2 3">
    <name type="scientific">Hymenobacter elongatus</name>
    <dbReference type="NCBI Taxonomy" id="877208"/>
    <lineage>
        <taxon>Bacteria</taxon>
        <taxon>Pseudomonadati</taxon>
        <taxon>Bacteroidota</taxon>
        <taxon>Cytophagia</taxon>
        <taxon>Cytophagales</taxon>
        <taxon>Hymenobacteraceae</taxon>
        <taxon>Hymenobacter</taxon>
    </lineage>
</organism>
<dbReference type="Proteomes" id="UP000297739">
    <property type="component" value="Unassembled WGS sequence"/>
</dbReference>
<feature type="transmembrane region" description="Helical" evidence="1">
    <location>
        <begin position="6"/>
        <end position="24"/>
    </location>
</feature>
<keyword evidence="1" id="KW-1133">Transmembrane helix</keyword>
<accession>A0A4Z0PNH7</accession>
<keyword evidence="1" id="KW-0812">Transmembrane</keyword>
<dbReference type="RefSeq" id="WP_135496729.1">
    <property type="nucleotide sequence ID" value="NZ_SRLD01000007.1"/>
</dbReference>
<name>A0A4Z0PNH7_9BACT</name>
<evidence type="ECO:0000313" key="2">
    <source>
        <dbReference type="EMBL" id="TGE18367.1"/>
    </source>
</evidence>
<evidence type="ECO:0000313" key="3">
    <source>
        <dbReference type="Proteomes" id="UP000297739"/>
    </source>
</evidence>